<dbReference type="PANTHER" id="PTHR47100:SF5">
    <property type="entry name" value="DUAL SPECIFICITY PROTEIN PHOSPHATASE PHS1"/>
    <property type="match status" value="1"/>
</dbReference>
<feature type="domain" description="Tyrosine specific protein phosphatases" evidence="2">
    <location>
        <begin position="76"/>
        <end position="126"/>
    </location>
</feature>
<dbReference type="STRING" id="57577.A0A2K3M7Y0"/>
<dbReference type="SUPFAM" id="SSF52799">
    <property type="entry name" value="(Phosphotyrosine protein) phosphatases II"/>
    <property type="match status" value="1"/>
</dbReference>
<comment type="caution">
    <text evidence="3">The sequence shown here is derived from an EMBL/GenBank/DDBJ whole genome shotgun (WGS) entry which is preliminary data.</text>
</comment>
<dbReference type="Proteomes" id="UP000236291">
    <property type="component" value="Unassembled WGS sequence"/>
</dbReference>
<dbReference type="GO" id="GO:0043622">
    <property type="term" value="P:cortical microtubule organization"/>
    <property type="evidence" value="ECO:0007669"/>
    <property type="project" value="InterPro"/>
</dbReference>
<dbReference type="Gene3D" id="3.90.190.10">
    <property type="entry name" value="Protein tyrosine phosphatase superfamily"/>
    <property type="match status" value="1"/>
</dbReference>
<feature type="domain" description="Tyrosine-protein phosphatase" evidence="1">
    <location>
        <begin position="7"/>
        <end position="157"/>
    </location>
</feature>
<dbReference type="ExpressionAtlas" id="A0A2K3M7Y0">
    <property type="expression patterns" value="baseline"/>
</dbReference>
<dbReference type="EMBL" id="ASHM01052479">
    <property type="protein sequence ID" value="PNX86912.1"/>
    <property type="molecule type" value="Genomic_DNA"/>
</dbReference>
<dbReference type="InterPro" id="IPR035010">
    <property type="entry name" value="PHS1"/>
</dbReference>
<proteinExistence type="predicted"/>
<reference evidence="3 4" key="1">
    <citation type="journal article" date="2014" name="Am. J. Bot.">
        <title>Genome assembly and annotation for red clover (Trifolium pratense; Fabaceae).</title>
        <authorList>
            <person name="Istvanek J."/>
            <person name="Jaros M."/>
            <person name="Krenek A."/>
            <person name="Repkova J."/>
        </authorList>
    </citation>
    <scope>NUCLEOTIDE SEQUENCE [LARGE SCALE GENOMIC DNA]</scope>
    <source>
        <strain evidence="4">cv. Tatra</strain>
        <tissue evidence="3">Young leaves</tissue>
    </source>
</reference>
<evidence type="ECO:0000313" key="4">
    <source>
        <dbReference type="Proteomes" id="UP000236291"/>
    </source>
</evidence>
<dbReference type="InterPro" id="IPR020422">
    <property type="entry name" value="TYR_PHOSPHATASE_DUAL_dom"/>
</dbReference>
<dbReference type="InterPro" id="IPR000340">
    <property type="entry name" value="Dual-sp_phosphatase_cat-dom"/>
</dbReference>
<evidence type="ECO:0000259" key="1">
    <source>
        <dbReference type="PROSITE" id="PS50054"/>
    </source>
</evidence>
<dbReference type="CDD" id="cd14498">
    <property type="entry name" value="DSP"/>
    <property type="match status" value="1"/>
</dbReference>
<reference evidence="3 4" key="2">
    <citation type="journal article" date="2017" name="Front. Plant Sci.">
        <title>Gene Classification and Mining of Molecular Markers Useful in Red Clover (Trifolium pratense) Breeding.</title>
        <authorList>
            <person name="Istvanek J."/>
            <person name="Dluhosova J."/>
            <person name="Dluhos P."/>
            <person name="Patkova L."/>
            <person name="Nedelnik J."/>
            <person name="Repkova J."/>
        </authorList>
    </citation>
    <scope>NUCLEOTIDE SEQUENCE [LARGE SCALE GENOMIC DNA]</scope>
    <source>
        <strain evidence="4">cv. Tatra</strain>
        <tissue evidence="3">Young leaves</tissue>
    </source>
</reference>
<dbReference type="Pfam" id="PF00782">
    <property type="entry name" value="DSPc"/>
    <property type="match status" value="1"/>
</dbReference>
<evidence type="ECO:0000313" key="3">
    <source>
        <dbReference type="EMBL" id="PNX86912.1"/>
    </source>
</evidence>
<evidence type="ECO:0000259" key="2">
    <source>
        <dbReference type="PROSITE" id="PS50056"/>
    </source>
</evidence>
<name>A0A2K3M7Y0_TRIPR</name>
<feature type="non-terminal residue" evidence="3">
    <location>
        <position position="1"/>
    </location>
</feature>
<protein>
    <submittedName>
        <fullName evidence="3">Dual specificity protein phosphatase phs1-like protein</fullName>
    </submittedName>
</protein>
<dbReference type="PROSITE" id="PS50054">
    <property type="entry name" value="TYR_PHOSPHATASE_DUAL"/>
    <property type="match status" value="1"/>
</dbReference>
<dbReference type="InterPro" id="IPR000387">
    <property type="entry name" value="Tyr_Pase_dom"/>
</dbReference>
<organism evidence="3 4">
    <name type="scientific">Trifolium pratense</name>
    <name type="common">Red clover</name>
    <dbReference type="NCBI Taxonomy" id="57577"/>
    <lineage>
        <taxon>Eukaryota</taxon>
        <taxon>Viridiplantae</taxon>
        <taxon>Streptophyta</taxon>
        <taxon>Embryophyta</taxon>
        <taxon>Tracheophyta</taxon>
        <taxon>Spermatophyta</taxon>
        <taxon>Magnoliopsida</taxon>
        <taxon>eudicotyledons</taxon>
        <taxon>Gunneridae</taxon>
        <taxon>Pentapetalae</taxon>
        <taxon>rosids</taxon>
        <taxon>fabids</taxon>
        <taxon>Fabales</taxon>
        <taxon>Fabaceae</taxon>
        <taxon>Papilionoideae</taxon>
        <taxon>50 kb inversion clade</taxon>
        <taxon>NPAAA clade</taxon>
        <taxon>Hologalegina</taxon>
        <taxon>IRL clade</taxon>
        <taxon>Trifolieae</taxon>
        <taxon>Trifolium</taxon>
    </lineage>
</organism>
<dbReference type="InterPro" id="IPR029021">
    <property type="entry name" value="Prot-tyrosine_phosphatase-like"/>
</dbReference>
<sequence length="188" mass="20804">EAANTERPSAVTSNLFIGGAQSSRSVYTMQHLGITHILCLCTNEIGQSDSQFPDLFTYKNFSVCDTENSDIGILFDEACDFIEDVERGGQRVLVHCFEGKSRSVAVLLAYLMLRKLFSATELFTWLVTSCTSNSLVTKCSTPSLKQSMFTYKSSSKYTNHCNSQEAKDNALYSASDELLDTVLFLSPP</sequence>
<dbReference type="SMART" id="SM00195">
    <property type="entry name" value="DSPc"/>
    <property type="match status" value="1"/>
</dbReference>
<dbReference type="GO" id="GO:0004721">
    <property type="term" value="F:phosphoprotein phosphatase activity"/>
    <property type="evidence" value="ECO:0007669"/>
    <property type="project" value="InterPro"/>
</dbReference>
<dbReference type="GO" id="GO:0009737">
    <property type="term" value="P:response to abscisic acid"/>
    <property type="evidence" value="ECO:0007669"/>
    <property type="project" value="InterPro"/>
</dbReference>
<accession>A0A2K3M7Y0</accession>
<dbReference type="AlphaFoldDB" id="A0A2K3M7Y0"/>
<dbReference type="PROSITE" id="PS50056">
    <property type="entry name" value="TYR_PHOSPHATASE_2"/>
    <property type="match status" value="1"/>
</dbReference>
<gene>
    <name evidence="3" type="ORF">L195_g042995</name>
</gene>
<dbReference type="PANTHER" id="PTHR47100">
    <property type="entry name" value="DUAL SPECIFICITY PROTEIN PHOSPHATASE PHS1"/>
    <property type="match status" value="1"/>
</dbReference>